<proteinExistence type="predicted"/>
<protein>
    <submittedName>
        <fullName evidence="3">Uncharacterized protein</fullName>
    </submittedName>
</protein>
<evidence type="ECO:0000313" key="4">
    <source>
        <dbReference type="Proteomes" id="UP000837801"/>
    </source>
</evidence>
<evidence type="ECO:0000256" key="1">
    <source>
        <dbReference type="SAM" id="MobiDB-lite"/>
    </source>
</evidence>
<dbReference type="Proteomes" id="UP000837801">
    <property type="component" value="Unassembled WGS sequence"/>
</dbReference>
<evidence type="ECO:0000313" key="3">
    <source>
        <dbReference type="EMBL" id="CAH2352299.1"/>
    </source>
</evidence>
<keyword evidence="2" id="KW-0812">Transmembrane</keyword>
<feature type="region of interest" description="Disordered" evidence="1">
    <location>
        <begin position="1"/>
        <end position="24"/>
    </location>
</feature>
<keyword evidence="2" id="KW-0472">Membrane</keyword>
<feature type="transmembrane region" description="Helical" evidence="2">
    <location>
        <begin position="142"/>
        <end position="167"/>
    </location>
</feature>
<gene>
    <name evidence="3" type="ORF">CLIB1423_06S03268</name>
</gene>
<sequence length="169" mass="19094">MSNKYTPLDSAEDSSSIPETVPPSYELDEIIPGASNGNNHVYCPPQPLQVEVHTDDNVLFKSLKLKLNYYPNRGVDGIHQIIRTKLNSMGIDLGDEVYSIGELENSRFRLILIDEDAVGDEIHYFKEGKESAIAKSISSADFWGVIFMLSCIIIIFILFFFIIRYLATR</sequence>
<organism evidence="3 4">
    <name type="scientific">[Candida] railenensis</name>
    <dbReference type="NCBI Taxonomy" id="45579"/>
    <lineage>
        <taxon>Eukaryota</taxon>
        <taxon>Fungi</taxon>
        <taxon>Dikarya</taxon>
        <taxon>Ascomycota</taxon>
        <taxon>Saccharomycotina</taxon>
        <taxon>Pichiomycetes</taxon>
        <taxon>Debaryomycetaceae</taxon>
        <taxon>Kurtzmaniella</taxon>
    </lineage>
</organism>
<evidence type="ECO:0000256" key="2">
    <source>
        <dbReference type="SAM" id="Phobius"/>
    </source>
</evidence>
<comment type="caution">
    <text evidence="3">The sequence shown here is derived from an EMBL/GenBank/DDBJ whole genome shotgun (WGS) entry which is preliminary data.</text>
</comment>
<name>A0A9P0VYA1_9ASCO</name>
<dbReference type="AlphaFoldDB" id="A0A9P0VYA1"/>
<dbReference type="EMBL" id="CAKXYY010000006">
    <property type="protein sequence ID" value="CAH2352299.1"/>
    <property type="molecule type" value="Genomic_DNA"/>
</dbReference>
<reference evidence="3" key="1">
    <citation type="submission" date="2022-03" db="EMBL/GenBank/DDBJ databases">
        <authorList>
            <person name="Legras J.-L."/>
            <person name="Devillers H."/>
            <person name="Grondin C."/>
        </authorList>
    </citation>
    <scope>NUCLEOTIDE SEQUENCE</scope>
    <source>
        <strain evidence="3">CLIB 1423</strain>
    </source>
</reference>
<keyword evidence="2" id="KW-1133">Transmembrane helix</keyword>
<keyword evidence="4" id="KW-1185">Reference proteome</keyword>
<accession>A0A9P0VYA1</accession>